<feature type="transmembrane region" description="Helical" evidence="7">
    <location>
        <begin position="60"/>
        <end position="80"/>
    </location>
</feature>
<evidence type="ECO:0000256" key="7">
    <source>
        <dbReference type="SAM" id="Phobius"/>
    </source>
</evidence>
<evidence type="ECO:0000313" key="12">
    <source>
        <dbReference type="Proteomes" id="UP001334804"/>
    </source>
</evidence>
<dbReference type="SUPFAM" id="SSF103473">
    <property type="entry name" value="MFS general substrate transporter"/>
    <property type="match status" value="1"/>
</dbReference>
<dbReference type="STRING" id="47871.GA0070608_1478"/>
<keyword evidence="3" id="KW-1003">Cell membrane</keyword>
<name>A0A1C6UN21_9ACTN</name>
<feature type="transmembrane region" description="Helical" evidence="7">
    <location>
        <begin position="369"/>
        <end position="392"/>
    </location>
</feature>
<feature type="transmembrane region" description="Helical" evidence="7">
    <location>
        <begin position="329"/>
        <end position="349"/>
    </location>
</feature>
<dbReference type="Pfam" id="PF05977">
    <property type="entry name" value="MFS_3"/>
    <property type="match status" value="1"/>
</dbReference>
<evidence type="ECO:0000313" key="11">
    <source>
        <dbReference type="Proteomes" id="UP000199343"/>
    </source>
</evidence>
<feature type="transmembrane region" description="Helical" evidence="7">
    <location>
        <begin position="92"/>
        <end position="113"/>
    </location>
</feature>
<dbReference type="AlphaFoldDB" id="A0A1C6UN21"/>
<feature type="transmembrane region" description="Helical" evidence="7">
    <location>
        <begin position="158"/>
        <end position="181"/>
    </location>
</feature>
<dbReference type="Gene3D" id="1.20.1250.20">
    <property type="entry name" value="MFS general substrate transporter like domains"/>
    <property type="match status" value="1"/>
</dbReference>
<reference evidence="10 12" key="3">
    <citation type="submission" date="2022-10" db="EMBL/GenBank/DDBJ databases">
        <title>The complete genomes of actinobacterial strains from the NBC collection.</title>
        <authorList>
            <person name="Joergensen T.S."/>
            <person name="Alvarez Arevalo M."/>
            <person name="Sterndorff E.B."/>
            <person name="Faurdal D."/>
            <person name="Vuksanovic O."/>
            <person name="Mourched A.-S."/>
            <person name="Charusanti P."/>
            <person name="Shaw S."/>
            <person name="Blin K."/>
            <person name="Weber T."/>
        </authorList>
    </citation>
    <scope>NUCLEOTIDE SEQUENCE [LARGE SCALE GENOMIC DNA]</scope>
    <source>
        <strain evidence="10 12">NBC 01809</strain>
    </source>
</reference>
<dbReference type="RefSeq" id="WP_091623857.1">
    <property type="nucleotide sequence ID" value="NZ_CP109071.1"/>
</dbReference>
<dbReference type="Proteomes" id="UP000199343">
    <property type="component" value="Unassembled WGS sequence"/>
</dbReference>
<evidence type="ECO:0000256" key="6">
    <source>
        <dbReference type="ARBA" id="ARBA00023136"/>
    </source>
</evidence>
<evidence type="ECO:0000313" key="9">
    <source>
        <dbReference type="EMBL" id="SCL55358.1"/>
    </source>
</evidence>
<evidence type="ECO:0000256" key="5">
    <source>
        <dbReference type="ARBA" id="ARBA00022989"/>
    </source>
</evidence>
<comment type="subcellular location">
    <subcellularLocation>
        <location evidence="1">Cell inner membrane</location>
        <topology evidence="1">Multi-pass membrane protein</topology>
    </subcellularLocation>
</comment>
<keyword evidence="5 7" id="KW-1133">Transmembrane helix</keyword>
<accession>A0A1C6UN21</accession>
<keyword evidence="2" id="KW-0813">Transport</keyword>
<evidence type="ECO:0000259" key="8">
    <source>
        <dbReference type="PROSITE" id="PS50850"/>
    </source>
</evidence>
<sequence>MTQLKDARPGGLRRFAIDLSPLAVPAYRRMWLGNGIAMFGIQLTAVAVPVEMYALTGSSLWVGLIGIAAFVPLLVFGLWGGAVADAYDRRKVLLATAAVLWAATLGLAVQAVLGIGSPLLLLALVAVQSIAFAVSSPTRNAILPRLVPAELVPAASTLNFTTFTAASVFGPLVAGVIFAGWGTDLGLPIAYAADAVLYTVAVWATVKLPAMPPEPDPDATDTPRRAGLASIFDGLRYLATTPVLLLSFVIDLIAMVLAMPRALFPEIAESRFGGGAAVGWLYSAIAAGAMLGGLTSGWIGRLRRQGLVLVVAVVGWGLAVAAAGLAGQLWLMVLLLAVAGAADLVSAVLRQSMLLVYAPDRMRGRLMGVNTVVIAGGPRLGDLRAGAVAAGFGGGVAWVGGGLLSAALAVLLAVAFPVLLRYRAASSSGGDRA</sequence>
<dbReference type="InterPro" id="IPR020846">
    <property type="entry name" value="MFS_dom"/>
</dbReference>
<dbReference type="InterPro" id="IPR036259">
    <property type="entry name" value="MFS_trans_sf"/>
</dbReference>
<feature type="transmembrane region" description="Helical" evidence="7">
    <location>
        <begin position="398"/>
        <end position="420"/>
    </location>
</feature>
<dbReference type="Proteomes" id="UP001334804">
    <property type="component" value="Chromosome"/>
</dbReference>
<dbReference type="InterPro" id="IPR010290">
    <property type="entry name" value="TM_effector"/>
</dbReference>
<proteinExistence type="predicted"/>
<dbReference type="OrthoDB" id="5494559at2"/>
<evidence type="ECO:0000256" key="1">
    <source>
        <dbReference type="ARBA" id="ARBA00004429"/>
    </source>
</evidence>
<evidence type="ECO:0000256" key="4">
    <source>
        <dbReference type="ARBA" id="ARBA00022692"/>
    </source>
</evidence>
<gene>
    <name evidence="9" type="ORF">GA0070608_1478</name>
    <name evidence="10" type="ORF">OIE14_10475</name>
</gene>
<protein>
    <submittedName>
        <fullName evidence="10">MFS transporter</fullName>
    </submittedName>
    <submittedName>
        <fullName evidence="9">MFS-type transporter involved in bile tolerance, Atg22 family</fullName>
    </submittedName>
</protein>
<feature type="transmembrane region" description="Helical" evidence="7">
    <location>
        <begin position="279"/>
        <end position="299"/>
    </location>
</feature>
<dbReference type="CDD" id="cd06173">
    <property type="entry name" value="MFS_MefA_like"/>
    <property type="match status" value="1"/>
</dbReference>
<dbReference type="PANTHER" id="PTHR23513">
    <property type="entry name" value="INTEGRAL MEMBRANE EFFLUX PROTEIN-RELATED"/>
    <property type="match status" value="1"/>
</dbReference>
<feature type="transmembrane region" description="Helical" evidence="7">
    <location>
        <begin position="306"/>
        <end position="323"/>
    </location>
</feature>
<keyword evidence="4 7" id="KW-0812">Transmembrane</keyword>
<feature type="domain" description="Major facilitator superfamily (MFS) profile" evidence="8">
    <location>
        <begin position="235"/>
        <end position="433"/>
    </location>
</feature>
<organism evidence="9 11">
    <name type="scientific">Micromonospora peucetia</name>
    <dbReference type="NCBI Taxonomy" id="47871"/>
    <lineage>
        <taxon>Bacteria</taxon>
        <taxon>Bacillati</taxon>
        <taxon>Actinomycetota</taxon>
        <taxon>Actinomycetes</taxon>
        <taxon>Micromonosporales</taxon>
        <taxon>Micromonosporaceae</taxon>
        <taxon>Micromonospora</taxon>
    </lineage>
</organism>
<evidence type="ECO:0000313" key="10">
    <source>
        <dbReference type="EMBL" id="WSA34429.1"/>
    </source>
</evidence>
<dbReference type="EMBL" id="CP109071">
    <property type="protein sequence ID" value="WSA34429.1"/>
    <property type="molecule type" value="Genomic_DNA"/>
</dbReference>
<dbReference type="PANTHER" id="PTHR23513:SF9">
    <property type="entry name" value="ENTEROBACTIN EXPORTER ENTS"/>
    <property type="match status" value="1"/>
</dbReference>
<evidence type="ECO:0000256" key="3">
    <source>
        <dbReference type="ARBA" id="ARBA00022475"/>
    </source>
</evidence>
<feature type="transmembrane region" description="Helical" evidence="7">
    <location>
        <begin position="234"/>
        <end position="259"/>
    </location>
</feature>
<dbReference type="GO" id="GO:0022857">
    <property type="term" value="F:transmembrane transporter activity"/>
    <property type="evidence" value="ECO:0007669"/>
    <property type="project" value="InterPro"/>
</dbReference>
<keyword evidence="6 7" id="KW-0472">Membrane</keyword>
<evidence type="ECO:0000256" key="2">
    <source>
        <dbReference type="ARBA" id="ARBA00022448"/>
    </source>
</evidence>
<dbReference type="GO" id="GO:0005886">
    <property type="term" value="C:plasma membrane"/>
    <property type="evidence" value="ECO:0007669"/>
    <property type="project" value="UniProtKB-SubCell"/>
</dbReference>
<reference evidence="11" key="2">
    <citation type="submission" date="2016-06" db="EMBL/GenBank/DDBJ databases">
        <authorList>
            <person name="Varghese N."/>
            <person name="Submissions Spin"/>
        </authorList>
    </citation>
    <scope>NUCLEOTIDE SEQUENCE [LARGE SCALE GENOMIC DNA]</scope>
    <source>
        <strain evidence="11">DSM 43363</strain>
    </source>
</reference>
<feature type="transmembrane region" description="Helical" evidence="7">
    <location>
        <begin position="31"/>
        <end position="54"/>
    </location>
</feature>
<dbReference type="EMBL" id="FMIC01000002">
    <property type="protein sequence ID" value="SCL55358.1"/>
    <property type="molecule type" value="Genomic_DNA"/>
</dbReference>
<reference evidence="9" key="1">
    <citation type="submission" date="2016-06" db="EMBL/GenBank/DDBJ databases">
        <authorList>
            <person name="Kjaerup R.B."/>
            <person name="Dalgaard T.S."/>
            <person name="Juul-Madsen H.R."/>
        </authorList>
    </citation>
    <scope>NUCLEOTIDE SEQUENCE [LARGE SCALE GENOMIC DNA]</scope>
    <source>
        <strain evidence="9">DSM 43363</strain>
    </source>
</reference>
<keyword evidence="12" id="KW-1185">Reference proteome</keyword>
<dbReference type="PROSITE" id="PS50850">
    <property type="entry name" value="MFS"/>
    <property type="match status" value="1"/>
</dbReference>